<dbReference type="AlphaFoldDB" id="A0A931HWY5"/>
<proteinExistence type="predicted"/>
<comment type="caution">
    <text evidence="1">The sequence shown here is derived from an EMBL/GenBank/DDBJ whole genome shotgun (WGS) entry which is preliminary data.</text>
</comment>
<organism evidence="1 2">
    <name type="scientific">Halobacillus yeomjeoni</name>
    <dbReference type="NCBI Taxonomy" id="311194"/>
    <lineage>
        <taxon>Bacteria</taxon>
        <taxon>Bacillati</taxon>
        <taxon>Bacillota</taxon>
        <taxon>Bacilli</taxon>
        <taxon>Bacillales</taxon>
        <taxon>Bacillaceae</taxon>
        <taxon>Halobacillus</taxon>
    </lineage>
</organism>
<evidence type="ECO:0000313" key="1">
    <source>
        <dbReference type="EMBL" id="MBH0231377.1"/>
    </source>
</evidence>
<evidence type="ECO:0000313" key="2">
    <source>
        <dbReference type="Proteomes" id="UP000614490"/>
    </source>
</evidence>
<dbReference type="Proteomes" id="UP000614490">
    <property type="component" value="Unassembled WGS sequence"/>
</dbReference>
<name>A0A931HWY5_9BACI</name>
<accession>A0A931HWY5</accession>
<keyword evidence="2" id="KW-1185">Reference proteome</keyword>
<dbReference type="RefSeq" id="WP_197318003.1">
    <property type="nucleotide sequence ID" value="NZ_JADZSC010000003.1"/>
</dbReference>
<gene>
    <name evidence="1" type="ORF">H0267_14210</name>
</gene>
<dbReference type="EMBL" id="JADZSC010000003">
    <property type="protein sequence ID" value="MBH0231377.1"/>
    <property type="molecule type" value="Genomic_DNA"/>
</dbReference>
<reference evidence="1 2" key="1">
    <citation type="journal article" date="2005" name="Int. J. Syst. Evol. Microbiol.">
        <title>Halobacillus yeomjeoni sp. nov., isolated from a marine solar saltern in Korea.</title>
        <authorList>
            <person name="Yoon J.H."/>
            <person name="Kang S.J."/>
            <person name="Lee C.H."/>
            <person name="Oh H.W."/>
            <person name="Oh T.K."/>
        </authorList>
    </citation>
    <scope>NUCLEOTIDE SEQUENCE [LARGE SCALE GENOMIC DNA]</scope>
    <source>
        <strain evidence="1 2">KCTC 3957</strain>
    </source>
</reference>
<protein>
    <submittedName>
        <fullName evidence="1">Uncharacterized protein</fullName>
    </submittedName>
</protein>
<sequence length="297" mass="33623">MMEDIGYQETPLTLSFERDGFIKYFETSHLNDGSPREVTLQDESYSFDFSKDSLYYRKLITIQNHRRLFGDYGLVSTDGELGIAVKYYSKDSQQQYTKFITKFSYNGGPIVDQPVTVEIPPGLFRKQLTIEILLFAVSPIAEELPGSRGTVFGSLDSLKCIVEGEGGAFPILYHDDVNEPLWWVDCNWEDAAIDSFHEDYVSLNINRKHADSKELRLNKMPEVSPMMKQIISSALFNISLKVLNEYSLEELKNPENFDEGSIASAIAYFTENVEGSLSSPELLSKGIIKSISERLEG</sequence>